<evidence type="ECO:0000259" key="14">
    <source>
        <dbReference type="SMART" id="SM00563"/>
    </source>
</evidence>
<keyword evidence="3" id="KW-0808">Transferase</keyword>
<dbReference type="GO" id="GO:0008374">
    <property type="term" value="F:O-acyltransferase activity"/>
    <property type="evidence" value="ECO:0007669"/>
    <property type="project" value="TreeGrafter"/>
</dbReference>
<dbReference type="PANTHER" id="PTHR12497">
    <property type="entry name" value="TAZ PROTEIN TAFAZZIN"/>
    <property type="match status" value="1"/>
</dbReference>
<comment type="similarity">
    <text evidence="2 12">Belongs to the taffazin family.</text>
</comment>
<dbReference type="EMBL" id="JASFZW010000001">
    <property type="protein sequence ID" value="KAK2080561.1"/>
    <property type="molecule type" value="Genomic_DNA"/>
</dbReference>
<evidence type="ECO:0000256" key="4">
    <source>
        <dbReference type="ARBA" id="ARBA00022787"/>
    </source>
</evidence>
<evidence type="ECO:0000256" key="10">
    <source>
        <dbReference type="ARBA" id="ARBA00024323"/>
    </source>
</evidence>
<dbReference type="GO" id="GO:0006644">
    <property type="term" value="P:phospholipid metabolic process"/>
    <property type="evidence" value="ECO:0007669"/>
    <property type="project" value="InterPro"/>
</dbReference>
<organism evidence="15 16">
    <name type="scientific">Prototheca wickerhamii</name>
    <dbReference type="NCBI Taxonomy" id="3111"/>
    <lineage>
        <taxon>Eukaryota</taxon>
        <taxon>Viridiplantae</taxon>
        <taxon>Chlorophyta</taxon>
        <taxon>core chlorophytes</taxon>
        <taxon>Trebouxiophyceae</taxon>
        <taxon>Chlorellales</taxon>
        <taxon>Chlorellaceae</taxon>
        <taxon>Prototheca</taxon>
    </lineage>
</organism>
<keyword evidence="4" id="KW-1000">Mitochondrion outer membrane</keyword>
<evidence type="ECO:0000256" key="6">
    <source>
        <dbReference type="ARBA" id="ARBA00023098"/>
    </source>
</evidence>
<dbReference type="PRINTS" id="PR00979">
    <property type="entry name" value="TAFAZZIN"/>
</dbReference>
<dbReference type="Proteomes" id="UP001255856">
    <property type="component" value="Unassembled WGS sequence"/>
</dbReference>
<keyword evidence="16" id="KW-1185">Reference proteome</keyword>
<dbReference type="GO" id="GO:0005741">
    <property type="term" value="C:mitochondrial outer membrane"/>
    <property type="evidence" value="ECO:0007669"/>
    <property type="project" value="UniProtKB-SubCell"/>
</dbReference>
<evidence type="ECO:0000256" key="1">
    <source>
        <dbReference type="ARBA" id="ARBA00004137"/>
    </source>
</evidence>
<comment type="caution">
    <text evidence="15">The sequence shown here is derived from an EMBL/GenBank/DDBJ whole genome shotgun (WGS) entry which is preliminary data.</text>
</comment>
<name>A0AAD9IMS2_PROWI</name>
<dbReference type="InterPro" id="IPR000872">
    <property type="entry name" value="Tafazzin"/>
</dbReference>
<keyword evidence="7" id="KW-0496">Mitochondrion</keyword>
<evidence type="ECO:0000256" key="7">
    <source>
        <dbReference type="ARBA" id="ARBA00023128"/>
    </source>
</evidence>
<dbReference type="SUPFAM" id="SSF69593">
    <property type="entry name" value="Glycerol-3-phosphate (1)-acyltransferase"/>
    <property type="match status" value="1"/>
</dbReference>
<feature type="region of interest" description="Disordered" evidence="13">
    <location>
        <begin position="262"/>
        <end position="293"/>
    </location>
</feature>
<evidence type="ECO:0000256" key="2">
    <source>
        <dbReference type="ARBA" id="ARBA00010524"/>
    </source>
</evidence>
<dbReference type="CDD" id="cd07989">
    <property type="entry name" value="LPLAT_AGPAT-like"/>
    <property type="match status" value="1"/>
</dbReference>
<evidence type="ECO:0000256" key="11">
    <source>
        <dbReference type="ARBA" id="ARBA00047906"/>
    </source>
</evidence>
<evidence type="ECO:0000256" key="9">
    <source>
        <dbReference type="ARBA" id="ARBA00023315"/>
    </source>
</evidence>
<comment type="subcellular location">
    <subcellularLocation>
        <location evidence="1">Mitochondrion inner membrane</location>
        <topology evidence="1">Peripheral membrane protein</topology>
        <orientation evidence="1">Intermembrane side</orientation>
    </subcellularLocation>
    <subcellularLocation>
        <location evidence="10">Mitochondrion outer membrane</location>
        <topology evidence="10">Peripheral membrane protein</topology>
        <orientation evidence="10">Intermembrane side</orientation>
    </subcellularLocation>
</comment>
<dbReference type="PANTHER" id="PTHR12497:SF0">
    <property type="entry name" value="TAFAZZIN"/>
    <property type="match status" value="1"/>
</dbReference>
<keyword evidence="5" id="KW-0999">Mitochondrion inner membrane</keyword>
<proteinExistence type="inferred from homology"/>
<protein>
    <recommendedName>
        <fullName evidence="12">Tafazzin family protein</fullName>
    </recommendedName>
</protein>
<comment type="catalytic activity">
    <reaction evidence="11">
        <text>1'-[1,2-diacyl-sn-glycero-3-phospho],3'-[1-acyl-sn-glycero-3-phospho]-glycerol + a 1,2-diacyl-sn-glycero-3-phosphocholine = a cardiolipin + a 1-acyl-sn-glycero-3-phosphocholine</text>
        <dbReference type="Rhea" id="RHEA:33731"/>
        <dbReference type="ChEBI" id="CHEBI:57643"/>
        <dbReference type="ChEBI" id="CHEBI:58168"/>
        <dbReference type="ChEBI" id="CHEBI:62237"/>
        <dbReference type="ChEBI" id="CHEBI:64743"/>
    </reaction>
    <physiologicalReaction direction="left-to-right" evidence="11">
        <dbReference type="Rhea" id="RHEA:33732"/>
    </physiologicalReaction>
    <physiologicalReaction direction="right-to-left" evidence="11">
        <dbReference type="Rhea" id="RHEA:33733"/>
    </physiologicalReaction>
</comment>
<evidence type="ECO:0000256" key="13">
    <source>
        <dbReference type="SAM" id="MobiDB-lite"/>
    </source>
</evidence>
<evidence type="ECO:0000313" key="16">
    <source>
        <dbReference type="Proteomes" id="UP001255856"/>
    </source>
</evidence>
<evidence type="ECO:0000256" key="5">
    <source>
        <dbReference type="ARBA" id="ARBA00022792"/>
    </source>
</evidence>
<keyword evidence="6" id="KW-0443">Lipid metabolism</keyword>
<dbReference type="AlphaFoldDB" id="A0AAD9IMS2"/>
<feature type="compositionally biased region" description="Basic residues" evidence="13">
    <location>
        <begin position="274"/>
        <end position="283"/>
    </location>
</feature>
<accession>A0AAD9IMS2</accession>
<gene>
    <name evidence="15" type="ORF">QBZ16_000414</name>
</gene>
<reference evidence="15" key="1">
    <citation type="submission" date="2021-01" db="EMBL/GenBank/DDBJ databases">
        <authorList>
            <person name="Eckstrom K.M.E."/>
        </authorList>
    </citation>
    <scope>NUCLEOTIDE SEQUENCE</scope>
    <source>
        <strain evidence="15">UVCC 0001</strain>
    </source>
</reference>
<feature type="domain" description="Phospholipid/glycerol acyltransferase" evidence="14">
    <location>
        <begin position="68"/>
        <end position="201"/>
    </location>
</feature>
<dbReference type="Pfam" id="PF01553">
    <property type="entry name" value="Acyltransferase"/>
    <property type="match status" value="1"/>
</dbReference>
<keyword evidence="9" id="KW-0012">Acyltransferase</keyword>
<evidence type="ECO:0000256" key="8">
    <source>
        <dbReference type="ARBA" id="ARBA00023136"/>
    </source>
</evidence>
<dbReference type="SMART" id="SM00563">
    <property type="entry name" value="PlsC"/>
    <property type="match status" value="1"/>
</dbReference>
<dbReference type="InterPro" id="IPR002123">
    <property type="entry name" value="Plipid/glycerol_acylTrfase"/>
</dbReference>
<evidence type="ECO:0000313" key="15">
    <source>
        <dbReference type="EMBL" id="KAK2080561.1"/>
    </source>
</evidence>
<sequence>MDSLIEPDDLSSQEELLRAPWGELGRSLTLGVVAGLSKLVLNVFNTLTTENEERFLEHVLHRDPGVGLITVSNHTSTLDDPGLLSAITPLSYFFSEHRHHGVRWSLCAREMCYRNPLLAAFFQSGKTLPVDRGAGLDQLSMRGVGRAVGRGDWLHIFPEGRVVYTGTLGALRWGVGRVVCDAVAASGGRAPVVLPFYHSGMGRVMPYRARLPQVGQRVHVLVGEPVQIEDVACNCNRAGVNQEEVWRELTARIERALLDLQERAPPNEEQPAAVRKHGGRYPKRTPEALPQPA</sequence>
<evidence type="ECO:0000256" key="12">
    <source>
        <dbReference type="RuleBase" id="RU365062"/>
    </source>
</evidence>
<evidence type="ECO:0000256" key="3">
    <source>
        <dbReference type="ARBA" id="ARBA00022679"/>
    </source>
</evidence>
<keyword evidence="8" id="KW-0472">Membrane</keyword>
<dbReference type="GO" id="GO:0005743">
    <property type="term" value="C:mitochondrial inner membrane"/>
    <property type="evidence" value="ECO:0007669"/>
    <property type="project" value="UniProtKB-SubCell"/>
</dbReference>